<dbReference type="PANTHER" id="PTHR38442:SF1">
    <property type="entry name" value="INNER MEMBRANE PROTEIN"/>
    <property type="match status" value="1"/>
</dbReference>
<sequence length="451" mass="49700">MSVVHSSDPHGDRDPTEPDQPAPASVPLDTRIAELQRMKRIALGCLVLALIGLAVSIAMGGRGGWGWFKAFCEAAAVGGLADWFAVVALFRHPLGLPIPHTALIPQGKHRIADSLAGFVRDNFLHPDALMKKLALFNPAERLGQWLRAPENLVKVSGSARAIALEAMSFLNEQAVRRGIGEFLAGRALAWNATATAASVLDVLTQGGRHQAVLDGALEKLRDYLATPEVRTLVAARLVKFSRQQWPKVTSVVDAISNVDKMADSLSDRLALQLVDEVKDALAQPDHSVRRQFDEWVREFIDRLRHDEAFARDVNLIKDRVVQSDDVRHYLDSVWTEVRCSIEADIARDDSALLRHLTRSLSALADRLGRDESLVAAINEHVMSTASSLVQRMRSGITDHIAATVKSWDDRSLVRQIELSVGRDLQFIRLNGTLVGGLIGLLLYAASWWAER</sequence>
<evidence type="ECO:0000313" key="3">
    <source>
        <dbReference type="EMBL" id="UXH79816.1"/>
    </source>
</evidence>
<evidence type="ECO:0000256" key="1">
    <source>
        <dbReference type="SAM" id="MobiDB-lite"/>
    </source>
</evidence>
<feature type="region of interest" description="Disordered" evidence="1">
    <location>
        <begin position="1"/>
        <end position="25"/>
    </location>
</feature>
<feature type="transmembrane region" description="Helical" evidence="2">
    <location>
        <begin position="429"/>
        <end position="449"/>
    </location>
</feature>
<reference evidence="3" key="1">
    <citation type="submission" date="2022-10" db="EMBL/GenBank/DDBJ databases">
        <title>Characterization and whole genome sequencing of a new Roseateles species, isolated from fresh water.</title>
        <authorList>
            <person name="Guliayeva D.Y."/>
            <person name="Akhremchuk A.E."/>
            <person name="Sikolenko M.A."/>
            <person name="Valentovich L.N."/>
            <person name="Sidarenka A.V."/>
        </authorList>
    </citation>
    <scope>NUCLEOTIDE SEQUENCE</scope>
    <source>
        <strain evidence="3">BIM B-1768</strain>
    </source>
</reference>
<feature type="compositionally biased region" description="Basic and acidic residues" evidence="1">
    <location>
        <begin position="7"/>
        <end position="16"/>
    </location>
</feature>
<name>A0ABY6B343_9BURK</name>
<evidence type="ECO:0000313" key="4">
    <source>
        <dbReference type="Proteomes" id="UP001064933"/>
    </source>
</evidence>
<organism evidence="3 4">
    <name type="scientific">Roseateles amylovorans</name>
    <dbReference type="NCBI Taxonomy" id="2978473"/>
    <lineage>
        <taxon>Bacteria</taxon>
        <taxon>Pseudomonadati</taxon>
        <taxon>Pseudomonadota</taxon>
        <taxon>Betaproteobacteria</taxon>
        <taxon>Burkholderiales</taxon>
        <taxon>Sphaerotilaceae</taxon>
        <taxon>Roseateles</taxon>
    </lineage>
</organism>
<keyword evidence="2" id="KW-1133">Transmembrane helix</keyword>
<dbReference type="InterPro" id="IPR007383">
    <property type="entry name" value="DUF445"/>
</dbReference>
<keyword evidence="4" id="KW-1185">Reference proteome</keyword>
<dbReference type="Proteomes" id="UP001064933">
    <property type="component" value="Chromosome"/>
</dbReference>
<dbReference type="PANTHER" id="PTHR38442">
    <property type="entry name" value="INNER MEMBRANE PROTEIN-RELATED"/>
    <property type="match status" value="1"/>
</dbReference>
<feature type="transmembrane region" description="Helical" evidence="2">
    <location>
        <begin position="41"/>
        <end position="61"/>
    </location>
</feature>
<accession>A0ABY6B343</accession>
<dbReference type="EMBL" id="CP104562">
    <property type="protein sequence ID" value="UXH79816.1"/>
    <property type="molecule type" value="Genomic_DNA"/>
</dbReference>
<dbReference type="RefSeq" id="WP_261759634.1">
    <property type="nucleotide sequence ID" value="NZ_CP104562.2"/>
</dbReference>
<gene>
    <name evidence="3" type="ORF">N4261_07990</name>
</gene>
<protein>
    <submittedName>
        <fullName evidence="3">DUF445 domain-containing protein</fullName>
    </submittedName>
</protein>
<proteinExistence type="predicted"/>
<keyword evidence="2" id="KW-0812">Transmembrane</keyword>
<evidence type="ECO:0000256" key="2">
    <source>
        <dbReference type="SAM" id="Phobius"/>
    </source>
</evidence>
<dbReference type="Pfam" id="PF04286">
    <property type="entry name" value="DUF445"/>
    <property type="match status" value="1"/>
</dbReference>
<keyword evidence="2" id="KW-0472">Membrane</keyword>